<gene>
    <name evidence="2" type="ORF">JD844_006553</name>
</gene>
<keyword evidence="1" id="KW-0175">Coiled coil</keyword>
<keyword evidence="3" id="KW-1185">Reference proteome</keyword>
<dbReference type="EMBL" id="JAIPUX010001880">
    <property type="protein sequence ID" value="KAH0623614.1"/>
    <property type="molecule type" value="Genomic_DNA"/>
</dbReference>
<feature type="coiled-coil region" evidence="1">
    <location>
        <begin position="27"/>
        <end position="163"/>
    </location>
</feature>
<evidence type="ECO:0008006" key="4">
    <source>
        <dbReference type="Google" id="ProtNLM"/>
    </source>
</evidence>
<evidence type="ECO:0000313" key="2">
    <source>
        <dbReference type="EMBL" id="KAH0623614.1"/>
    </source>
</evidence>
<dbReference type="PANTHER" id="PTHR31838">
    <property type="entry name" value="CENTROSOMAL PROTEIN OF 55 KDA"/>
    <property type="match status" value="1"/>
</dbReference>
<protein>
    <recommendedName>
        <fullName evidence="4">Centrosomal protein 55</fullName>
    </recommendedName>
</protein>
<dbReference type="InterPro" id="IPR038926">
    <property type="entry name" value="CEP55"/>
</dbReference>
<reference evidence="2 3" key="1">
    <citation type="journal article" date="2022" name="Gigascience">
        <title>A chromosome-level genome assembly and annotation of the desert horned lizard, Phrynosoma platyrhinos, provides insight into chromosomal rearrangements among reptiles.</title>
        <authorList>
            <person name="Koochekian N."/>
            <person name="Ascanio A."/>
            <person name="Farleigh K."/>
            <person name="Card D.C."/>
            <person name="Schield D.R."/>
            <person name="Castoe T.A."/>
            <person name="Jezkova T."/>
        </authorList>
    </citation>
    <scope>NUCLEOTIDE SEQUENCE [LARGE SCALE GENOMIC DNA]</scope>
    <source>
        <strain evidence="2">NK-2021</strain>
    </source>
</reference>
<dbReference type="Gene3D" id="1.20.5.990">
    <property type="entry name" value="Nemo cc2-lz domain - 1d5 darpin complex"/>
    <property type="match status" value="1"/>
</dbReference>
<comment type="caution">
    <text evidence="2">The sequence shown here is derived from an EMBL/GenBank/DDBJ whole genome shotgun (WGS) entry which is preliminary data.</text>
</comment>
<sequence length="239" mass="28049">MQEDKQRYFEQQLAAARNDLESERHTVTQLHSDLNEFQRKYDEAKQEVMNLKSLLKLHKQVDVQTLQDENHIKGQILKRLTRENEAMQEKLDQERKRTQALSSQVELLQKSLLKHQEENTRMAALEQQIQACTSDFENEKLDRQNLQHQLNKVLKELRKAREQITRLEPSKISEPGGCIEVLHNFQTDFEDKLTLQDKCSSARRSNLLDESFLACPKCKAQYPTSQHRELLAHIDVCAD</sequence>
<accession>A0ABQ7T292</accession>
<proteinExistence type="predicted"/>
<dbReference type="PANTHER" id="PTHR31838:SF1">
    <property type="entry name" value="CENTROSOMAL PROTEIN OF 55 KDA"/>
    <property type="match status" value="1"/>
</dbReference>
<evidence type="ECO:0000256" key="1">
    <source>
        <dbReference type="SAM" id="Coils"/>
    </source>
</evidence>
<evidence type="ECO:0000313" key="3">
    <source>
        <dbReference type="Proteomes" id="UP000826234"/>
    </source>
</evidence>
<name>A0ABQ7T292_PHRPL</name>
<dbReference type="Proteomes" id="UP000826234">
    <property type="component" value="Unassembled WGS sequence"/>
</dbReference>
<organism evidence="2 3">
    <name type="scientific">Phrynosoma platyrhinos</name>
    <name type="common">Desert horned lizard</name>
    <dbReference type="NCBI Taxonomy" id="52577"/>
    <lineage>
        <taxon>Eukaryota</taxon>
        <taxon>Metazoa</taxon>
        <taxon>Chordata</taxon>
        <taxon>Craniata</taxon>
        <taxon>Vertebrata</taxon>
        <taxon>Euteleostomi</taxon>
        <taxon>Lepidosauria</taxon>
        <taxon>Squamata</taxon>
        <taxon>Bifurcata</taxon>
        <taxon>Unidentata</taxon>
        <taxon>Episquamata</taxon>
        <taxon>Toxicofera</taxon>
        <taxon>Iguania</taxon>
        <taxon>Phrynosomatidae</taxon>
        <taxon>Phrynosomatinae</taxon>
        <taxon>Phrynosoma</taxon>
    </lineage>
</organism>